<keyword evidence="2" id="KW-0472">Membrane</keyword>
<sequence length="145" mass="15900">MAAPHINDGKSSDKPLLRGSSRELSVQPKSLKDNNRYETSVSQSPISPLSLLLRAVIPLIMFILAYWILTSSTDPYTSLFVGTLARQYFYGERLALSASGAHATTLTGPIFLNFDFDPNSPFPVEMGESAMVLVVVVVIFTVLMM</sequence>
<protein>
    <submittedName>
        <fullName evidence="3">Uncharacterized protein</fullName>
    </submittedName>
</protein>
<dbReference type="GeneID" id="30148435"/>
<keyword evidence="4" id="KW-1185">Reference proteome</keyword>
<dbReference type="AlphaFoldDB" id="A0A1E3QKL3"/>
<evidence type="ECO:0000313" key="4">
    <source>
        <dbReference type="Proteomes" id="UP000094336"/>
    </source>
</evidence>
<feature type="transmembrane region" description="Helical" evidence="2">
    <location>
        <begin position="51"/>
        <end position="69"/>
    </location>
</feature>
<gene>
    <name evidence="3" type="ORF">BABINDRAFT_168352</name>
</gene>
<reference evidence="4" key="1">
    <citation type="submission" date="2016-05" db="EMBL/GenBank/DDBJ databases">
        <title>Comparative genomics of biotechnologically important yeasts.</title>
        <authorList>
            <consortium name="DOE Joint Genome Institute"/>
            <person name="Riley R."/>
            <person name="Haridas S."/>
            <person name="Wolfe K.H."/>
            <person name="Lopes M.R."/>
            <person name="Hittinger C.T."/>
            <person name="Goker M."/>
            <person name="Salamov A."/>
            <person name="Wisecaver J."/>
            <person name="Long T.M."/>
            <person name="Aerts A.L."/>
            <person name="Barry K."/>
            <person name="Choi C."/>
            <person name="Clum A."/>
            <person name="Coughlan A.Y."/>
            <person name="Deshpande S."/>
            <person name="Douglass A.P."/>
            <person name="Hanson S.J."/>
            <person name="Klenk H.-P."/>
            <person name="Labutti K."/>
            <person name="Lapidus A."/>
            <person name="Lindquist E."/>
            <person name="Lipzen A."/>
            <person name="Meier-Kolthoff J.P."/>
            <person name="Ohm R.A."/>
            <person name="Otillar R.P."/>
            <person name="Pangilinan J."/>
            <person name="Peng Y."/>
            <person name="Rokas A."/>
            <person name="Rosa C.A."/>
            <person name="Scheuner C."/>
            <person name="Sibirny A.A."/>
            <person name="Slot J.C."/>
            <person name="Stielow J.B."/>
            <person name="Sun H."/>
            <person name="Kurtzman C.P."/>
            <person name="Blackwell M."/>
            <person name="Grigoriev I.V."/>
            <person name="Jeffries T.W."/>
        </authorList>
    </citation>
    <scope>NUCLEOTIDE SEQUENCE [LARGE SCALE GENOMIC DNA]</scope>
    <source>
        <strain evidence="4">NRRL Y-12698</strain>
    </source>
</reference>
<evidence type="ECO:0000313" key="3">
    <source>
        <dbReference type="EMBL" id="ODQ78158.1"/>
    </source>
</evidence>
<feature type="compositionally biased region" description="Basic and acidic residues" evidence="1">
    <location>
        <begin position="7"/>
        <end position="16"/>
    </location>
</feature>
<proteinExistence type="predicted"/>
<evidence type="ECO:0000256" key="1">
    <source>
        <dbReference type="SAM" id="MobiDB-lite"/>
    </source>
</evidence>
<dbReference type="Proteomes" id="UP000094336">
    <property type="component" value="Unassembled WGS sequence"/>
</dbReference>
<keyword evidence="2" id="KW-1133">Transmembrane helix</keyword>
<feature type="transmembrane region" description="Helical" evidence="2">
    <location>
        <begin position="126"/>
        <end position="144"/>
    </location>
</feature>
<organism evidence="3 4">
    <name type="scientific">Babjeviella inositovora NRRL Y-12698</name>
    <dbReference type="NCBI Taxonomy" id="984486"/>
    <lineage>
        <taxon>Eukaryota</taxon>
        <taxon>Fungi</taxon>
        <taxon>Dikarya</taxon>
        <taxon>Ascomycota</taxon>
        <taxon>Saccharomycotina</taxon>
        <taxon>Pichiomycetes</taxon>
        <taxon>Serinales incertae sedis</taxon>
        <taxon>Babjeviella</taxon>
    </lineage>
</organism>
<accession>A0A1E3QKL3</accession>
<dbReference type="EMBL" id="KV454436">
    <property type="protein sequence ID" value="ODQ78158.1"/>
    <property type="molecule type" value="Genomic_DNA"/>
</dbReference>
<feature type="region of interest" description="Disordered" evidence="1">
    <location>
        <begin position="1"/>
        <end position="29"/>
    </location>
</feature>
<keyword evidence="2" id="KW-0812">Transmembrane</keyword>
<name>A0A1E3QKL3_9ASCO</name>
<evidence type="ECO:0000256" key="2">
    <source>
        <dbReference type="SAM" id="Phobius"/>
    </source>
</evidence>
<dbReference type="RefSeq" id="XP_018983486.1">
    <property type="nucleotide sequence ID" value="XM_019130582.1"/>
</dbReference>